<dbReference type="GO" id="GO:0006364">
    <property type="term" value="P:rRNA processing"/>
    <property type="evidence" value="ECO:0007669"/>
    <property type="project" value="TreeGrafter"/>
</dbReference>
<feature type="region of interest" description="Disordered" evidence="5">
    <location>
        <begin position="494"/>
        <end position="522"/>
    </location>
</feature>
<evidence type="ECO:0000256" key="2">
    <source>
        <dbReference type="ARBA" id="ARBA00010511"/>
    </source>
</evidence>
<feature type="compositionally biased region" description="Polar residues" evidence="5">
    <location>
        <begin position="769"/>
        <end position="787"/>
    </location>
</feature>
<feature type="compositionally biased region" description="Acidic residues" evidence="5">
    <location>
        <begin position="853"/>
        <end position="865"/>
    </location>
</feature>
<dbReference type="Pfam" id="PF08167">
    <property type="entry name" value="RIX1"/>
    <property type="match status" value="1"/>
</dbReference>
<comment type="similarity">
    <text evidence="2">Belongs to the RIX1/PELP1 family.</text>
</comment>
<organism evidence="7 8">
    <name type="scientific">Puccinia graminis f. sp. tritici</name>
    <dbReference type="NCBI Taxonomy" id="56615"/>
    <lineage>
        <taxon>Eukaryota</taxon>
        <taxon>Fungi</taxon>
        <taxon>Dikarya</taxon>
        <taxon>Basidiomycota</taxon>
        <taxon>Pucciniomycotina</taxon>
        <taxon>Pucciniomycetes</taxon>
        <taxon>Pucciniales</taxon>
        <taxon>Pucciniaceae</taxon>
        <taxon>Puccinia</taxon>
    </lineage>
</organism>
<evidence type="ECO:0000256" key="4">
    <source>
        <dbReference type="ARBA" id="ARBA00023242"/>
    </source>
</evidence>
<gene>
    <name evidence="7" type="ORF">PGT21_018017</name>
</gene>
<evidence type="ECO:0000256" key="1">
    <source>
        <dbReference type="ARBA" id="ARBA00004123"/>
    </source>
</evidence>
<dbReference type="InterPro" id="IPR012583">
    <property type="entry name" value="RIX1_N"/>
</dbReference>
<comment type="caution">
    <text evidence="7">The sequence shown here is derived from an EMBL/GenBank/DDBJ whole genome shotgun (WGS) entry which is preliminary data.</text>
</comment>
<keyword evidence="4" id="KW-0539">Nucleus</keyword>
<feature type="compositionally biased region" description="Basic residues" evidence="5">
    <location>
        <begin position="509"/>
        <end position="518"/>
    </location>
</feature>
<dbReference type="SUPFAM" id="SSF48371">
    <property type="entry name" value="ARM repeat"/>
    <property type="match status" value="1"/>
</dbReference>
<evidence type="ECO:0000259" key="6">
    <source>
        <dbReference type="Pfam" id="PF08167"/>
    </source>
</evidence>
<feature type="region of interest" description="Disordered" evidence="5">
    <location>
        <begin position="700"/>
        <end position="739"/>
    </location>
</feature>
<dbReference type="GO" id="GO:0005634">
    <property type="term" value="C:nucleus"/>
    <property type="evidence" value="ECO:0007669"/>
    <property type="project" value="UniProtKB-SubCell"/>
</dbReference>
<dbReference type="PANTHER" id="PTHR34105:SF1">
    <property type="entry name" value="PROLINE-, GLUTAMIC ACID- AND LEUCINE-RICH PROTEIN 1"/>
    <property type="match status" value="1"/>
</dbReference>
<dbReference type="PANTHER" id="PTHR34105">
    <property type="entry name" value="PROLINE-, GLUTAMIC ACID- AND LEUCINE-RICH PROTEIN 1"/>
    <property type="match status" value="1"/>
</dbReference>
<evidence type="ECO:0000256" key="5">
    <source>
        <dbReference type="SAM" id="MobiDB-lite"/>
    </source>
</evidence>
<evidence type="ECO:0000256" key="3">
    <source>
        <dbReference type="ARBA" id="ARBA00021502"/>
    </source>
</evidence>
<accession>A0A5B0QUY1</accession>
<dbReference type="OrthoDB" id="20900at2759"/>
<reference evidence="7 8" key="1">
    <citation type="submission" date="2019-05" db="EMBL/GenBank/DDBJ databases">
        <title>Emergence of the Ug99 lineage of the wheat stem rust pathogen through somatic hybridization.</title>
        <authorList>
            <person name="Li F."/>
            <person name="Upadhyaya N.M."/>
            <person name="Sperschneider J."/>
            <person name="Matny O."/>
            <person name="Nguyen-Phuc H."/>
            <person name="Mago R."/>
            <person name="Raley C."/>
            <person name="Miller M.E."/>
            <person name="Silverstein K.A.T."/>
            <person name="Henningsen E."/>
            <person name="Hirsch C.D."/>
            <person name="Visser B."/>
            <person name="Pretorius Z.A."/>
            <person name="Steffenson B.J."/>
            <person name="Schwessinger B."/>
            <person name="Dodds P.N."/>
            <person name="Figueroa M."/>
        </authorList>
    </citation>
    <scope>NUCLEOTIDE SEQUENCE [LARGE SCALE GENOMIC DNA]</scope>
    <source>
        <strain evidence="7">21-0</strain>
    </source>
</reference>
<protein>
    <recommendedName>
        <fullName evidence="3">Pre-rRNA-processing protein RIX1</fullName>
    </recommendedName>
</protein>
<feature type="region of interest" description="Disordered" evidence="5">
    <location>
        <begin position="769"/>
        <end position="882"/>
    </location>
</feature>
<dbReference type="InterPro" id="IPR016024">
    <property type="entry name" value="ARM-type_fold"/>
</dbReference>
<dbReference type="EMBL" id="VSWC01000003">
    <property type="protein sequence ID" value="KAA1116534.1"/>
    <property type="molecule type" value="Genomic_DNA"/>
</dbReference>
<proteinExistence type="inferred from homology"/>
<feature type="compositionally biased region" description="Acidic residues" evidence="5">
    <location>
        <begin position="700"/>
        <end position="715"/>
    </location>
</feature>
<feature type="compositionally biased region" description="Pro residues" evidence="5">
    <location>
        <begin position="718"/>
        <end position="735"/>
    </location>
</feature>
<comment type="subcellular location">
    <subcellularLocation>
        <location evidence="1">Nucleus</location>
    </subcellularLocation>
</comment>
<evidence type="ECO:0000313" key="8">
    <source>
        <dbReference type="Proteomes" id="UP000324748"/>
    </source>
</evidence>
<feature type="compositionally biased region" description="Acidic residues" evidence="5">
    <location>
        <begin position="872"/>
        <end position="882"/>
    </location>
</feature>
<feature type="compositionally biased region" description="Acidic residues" evidence="5">
    <location>
        <begin position="818"/>
        <end position="835"/>
    </location>
</feature>
<sequence length="882" mass="97164">MHIFKIEKNTKKPEQLLLAGNPEQTRTGRMSTSSYSQTIEYLLNTYLANDQQLSDQIANSICSTFDQTTAITTAAETTTTTTTTEINRWFNRINSLLISKNESLNSLGARLARLTLQKDPDCLTNQGARWIQASQNIIARHQPVDHICLSHQIHLILNIFEWATRWPDFARENCDPKAIITLARSLIAISEDRIEDPKIRSLGLRTLAILITRYASIMRPLASQLQTLALTNILNPEKIISQGGTSLLTQLYRLSGKTDASTSWSKTIKATIGTIELILHSLLSPFFNESDSCNPNRDSPLAPLEIPAQDLIYTPDLTSTPENVNLPSYRIPLLLRRIDRLLSILLAMLSQSTDRPVCVPIGELAALASRLLLIGRAQAHDRADQAWKLGWEALGGTVTLRVMGCRLISRLVESLTFRLTPFTTQILTILASEIESNNDPKEGHKTADVSVMYGTYARIISWIPCNPEVLKTTLEPVIKVLLRDIQLIYGSLPPSSSSSDQSLQSSSKQSKKSRKKSNRFASHPSWNSTLLIDPLELNVAERALDTLEILIGAVPHGFPSPYLTLSVRTVLSLAVHPSFITPVRDQTGEKAGILSSTTRARSPALGYASRPTLRAKVLSCLMKAMTIQRTSSQEIMGLNLAQTLSGVFQALLSVQDGGASRLIEMARQGQAVLALLARPRVPPVFPSSSHLHLEIDLEPVQEENDESDSSEDDDLNLLPPPQPSVDPSPPAPAQPPQIQHLSPVVPSISATTTLPSVDKTASLPTWHSTLSSLHPQTHNGLGDQPSQDLGKKRKSLEEPQAFSRPLKKTFDQSVALDIESDSSDDDDDDDDDIEAGDGKRKRKEGGKLPQLVFDDDEEEGEEEEEGQKLEVEEKEEDTGSAE</sequence>
<feature type="compositionally biased region" description="Low complexity" evidence="5">
    <location>
        <begin position="495"/>
        <end position="508"/>
    </location>
</feature>
<keyword evidence="8" id="KW-1185">Reference proteome</keyword>
<name>A0A5B0QUY1_PUCGR</name>
<dbReference type="AlphaFoldDB" id="A0A5B0QUY1"/>
<feature type="domain" description="Pre-rRNA-processing protein RIX1 N-terminal" evidence="6">
    <location>
        <begin position="42"/>
        <end position="237"/>
    </location>
</feature>
<dbReference type="Proteomes" id="UP000324748">
    <property type="component" value="Unassembled WGS sequence"/>
</dbReference>
<evidence type="ECO:0000313" key="7">
    <source>
        <dbReference type="EMBL" id="KAA1116534.1"/>
    </source>
</evidence>